<accession>A0A8R1Z8L6</accession>
<evidence type="ECO:0000313" key="2">
    <source>
        <dbReference type="Proteomes" id="UP000005239"/>
    </source>
</evidence>
<organism evidence="1 2">
    <name type="scientific">Pristionchus pacificus</name>
    <name type="common">Parasitic nematode worm</name>
    <dbReference type="NCBI Taxonomy" id="54126"/>
    <lineage>
        <taxon>Eukaryota</taxon>
        <taxon>Metazoa</taxon>
        <taxon>Ecdysozoa</taxon>
        <taxon>Nematoda</taxon>
        <taxon>Chromadorea</taxon>
        <taxon>Rhabditida</taxon>
        <taxon>Rhabditina</taxon>
        <taxon>Diplogasteromorpha</taxon>
        <taxon>Diplogasteroidea</taxon>
        <taxon>Neodiplogasteridae</taxon>
        <taxon>Pristionchus</taxon>
    </lineage>
</organism>
<sequence length="214" mass="24596">MSEKLRRSHSKALRMLVAQAINPIIFSYGPISIMGLTCVFESESHVPDKLSRYGVLWYCLEFTPRQGGNGKPLIQFKIYFATDYCGQDLNAILAQETPEKHVDEERSQKYLRDKSTKAVRIDFLGYFREKARPWLKDDIVREGVSLANFIDGTLEFDHRARMSVEQALAHPFLAQVRRPLKEVAASGTIVDVGNASIPEWKQRVWDFIQNHPIR</sequence>
<accession>A0A2A6CNV1</accession>
<dbReference type="Proteomes" id="UP000005239">
    <property type="component" value="Unassembled WGS sequence"/>
</dbReference>
<proteinExistence type="predicted"/>
<keyword evidence="2" id="KW-1185">Reference proteome</keyword>
<reference evidence="1" key="2">
    <citation type="submission" date="2022-06" db="UniProtKB">
        <authorList>
            <consortium name="EnsemblMetazoa"/>
        </authorList>
    </citation>
    <scope>IDENTIFICATION</scope>
    <source>
        <strain evidence="1">PS312</strain>
    </source>
</reference>
<gene>
    <name evidence="1" type="primary">WBGene00284092</name>
</gene>
<reference evidence="2" key="1">
    <citation type="journal article" date="2008" name="Nat. Genet.">
        <title>The Pristionchus pacificus genome provides a unique perspective on nematode lifestyle and parasitism.</title>
        <authorList>
            <person name="Dieterich C."/>
            <person name="Clifton S.W."/>
            <person name="Schuster L.N."/>
            <person name="Chinwalla A."/>
            <person name="Delehaunty K."/>
            <person name="Dinkelacker I."/>
            <person name="Fulton L."/>
            <person name="Fulton R."/>
            <person name="Godfrey J."/>
            <person name="Minx P."/>
            <person name="Mitreva M."/>
            <person name="Roeseler W."/>
            <person name="Tian H."/>
            <person name="Witte H."/>
            <person name="Yang S.P."/>
            <person name="Wilson R.K."/>
            <person name="Sommer R.J."/>
        </authorList>
    </citation>
    <scope>NUCLEOTIDE SEQUENCE [LARGE SCALE GENOMIC DNA]</scope>
    <source>
        <strain evidence="2">PS312</strain>
    </source>
</reference>
<name>A0A2A6CNV1_PRIPA</name>
<dbReference type="AlphaFoldDB" id="A0A2A6CNV1"/>
<dbReference type="Gene3D" id="3.30.200.20">
    <property type="entry name" value="Phosphorylase Kinase, domain 1"/>
    <property type="match status" value="1"/>
</dbReference>
<protein>
    <submittedName>
        <fullName evidence="1">Uncharacterized protein</fullName>
    </submittedName>
</protein>
<evidence type="ECO:0000313" key="1">
    <source>
        <dbReference type="EnsemblMetazoa" id="PPA45723.1"/>
    </source>
</evidence>
<dbReference type="Gene3D" id="1.10.510.10">
    <property type="entry name" value="Transferase(Phosphotransferase) domain 1"/>
    <property type="match status" value="1"/>
</dbReference>
<dbReference type="EnsemblMetazoa" id="PPA45723.1">
    <property type="protein sequence ID" value="PPA45723.1"/>
    <property type="gene ID" value="WBGene00284092"/>
</dbReference>